<evidence type="ECO:0000313" key="3">
    <source>
        <dbReference type="EMBL" id="ABR55149.1"/>
    </source>
</evidence>
<dbReference type="OrthoDB" id="101984at2157"/>
<dbReference type="eggNOG" id="arCOG03508">
    <property type="taxonomic scope" value="Archaea"/>
</dbReference>
<dbReference type="RefSeq" id="WP_012066064.1">
    <property type="nucleotide sequence ID" value="NC_009634.1"/>
</dbReference>
<sequence length="624" mass="71272">MTLKSKLKSNRGYVFTYEAVAVVIIFVAVFYMGYFTFTHVNLTNQEHKRDIERFEKANLVSDMLFKMHELPSNSYVPDYMNFLKSVSNRYYGLDKIPGTFDPNALNEQQFSYTETWHYDINITNPGTTDLTDFQVFVVLNPSNFNFDFSTDGSGISFWNGNTQLNYWIETWEYNKEARIWIKVNSLPKNSVTTVELRRNQAGSYQSNGENTFIFFDDFENGLSKWTNLRGTWSTPQSSELSFYNGGSGINRVAYVAPNSQGKMSLRSSNPLNVGNNDIYILEGLAKGYAGASTGQADSPDTMIGFYSNAGTTVNNIRCYNSFTGDYQVLSISRNYDQSPIYSSMFTGNNVWYYHKYILGYRNNNNKRCDVSLWEFNNGYMGDPNPNLNTNSNTNSNFLTPNIPNSNVQGNYILIGAAQGTHDEEFWFDNIKVRKYAPNINVDVYEMLEYNAGQNAVDVLKYNFEGIPNILSSNVNLVEIEYNYTVTPNTYVKTRNLYVPVKTWRYSNVKSVTESINSGEILYFAVRRPSTLSNISIKSNTNSNTKFLVNGVPFEIASTTNDKITNFGKVISTNNWEYYEPNEIKLLNATNNANITLTINYDSEATFYVLKLRQYEISCILDMDS</sequence>
<proteinExistence type="predicted"/>
<name>A6URM7_METVS</name>
<protein>
    <recommendedName>
        <fullName evidence="2">DUF2341 domain-containing protein</fullName>
    </recommendedName>
</protein>
<organism evidence="3 4">
    <name type="scientific">Methanococcus vannielii (strain ATCC 35089 / DSM 1224 / JCM 13029 / OCM 148 / SB)</name>
    <dbReference type="NCBI Taxonomy" id="406327"/>
    <lineage>
        <taxon>Archaea</taxon>
        <taxon>Methanobacteriati</taxon>
        <taxon>Methanobacteriota</taxon>
        <taxon>Methanomada group</taxon>
        <taxon>Methanococci</taxon>
        <taxon>Methanococcales</taxon>
        <taxon>Methanococcaceae</taxon>
        <taxon>Methanococcus</taxon>
    </lineage>
</organism>
<dbReference type="Proteomes" id="UP000001107">
    <property type="component" value="Chromosome"/>
</dbReference>
<keyword evidence="1" id="KW-1133">Transmembrane helix</keyword>
<dbReference type="HOGENOM" id="CLU_437849_0_0_2"/>
<dbReference type="STRING" id="406327.Mevan_1252"/>
<gene>
    <name evidence="3" type="ordered locus">Mevan_1252</name>
</gene>
<dbReference type="EMBL" id="CP000742">
    <property type="protein sequence ID" value="ABR55149.1"/>
    <property type="molecule type" value="Genomic_DNA"/>
</dbReference>
<dbReference type="GeneID" id="5324475"/>
<evidence type="ECO:0000313" key="4">
    <source>
        <dbReference type="Proteomes" id="UP000001107"/>
    </source>
</evidence>
<keyword evidence="4" id="KW-1185">Reference proteome</keyword>
<reference evidence="3" key="1">
    <citation type="submission" date="2007-06" db="EMBL/GenBank/DDBJ databases">
        <title>Complete sequence of Methanococcus vannielii SB.</title>
        <authorList>
            <consortium name="US DOE Joint Genome Institute"/>
            <person name="Copeland A."/>
            <person name="Lucas S."/>
            <person name="Lapidus A."/>
            <person name="Barry K."/>
            <person name="Glavina del Rio T."/>
            <person name="Dalin E."/>
            <person name="Tice H."/>
            <person name="Pitluck S."/>
            <person name="Chain P."/>
            <person name="Malfatti S."/>
            <person name="Shin M."/>
            <person name="Vergez L."/>
            <person name="Schmutz J."/>
            <person name="Larimer F."/>
            <person name="Land M."/>
            <person name="Hauser L."/>
            <person name="Kyrpides N."/>
            <person name="Anderson I."/>
            <person name="Sieprawska-Lupa M."/>
            <person name="Whitman W.B."/>
            <person name="Richardson P."/>
        </authorList>
    </citation>
    <scope>NUCLEOTIDE SEQUENCE [LARGE SCALE GENOMIC DNA]</scope>
    <source>
        <strain evidence="3">SB</strain>
    </source>
</reference>
<accession>A6URM7</accession>
<dbReference type="AlphaFoldDB" id="A6URM7"/>
<dbReference type="InterPro" id="IPR018765">
    <property type="entry name" value="DUF2341"/>
</dbReference>
<keyword evidence="1" id="KW-0472">Membrane</keyword>
<dbReference type="KEGG" id="mvn:Mevan_1252"/>
<evidence type="ECO:0000259" key="2">
    <source>
        <dbReference type="Pfam" id="PF10102"/>
    </source>
</evidence>
<evidence type="ECO:0000256" key="1">
    <source>
        <dbReference type="SAM" id="Phobius"/>
    </source>
</evidence>
<dbReference type="eggNOG" id="arCOG06599">
    <property type="taxonomic scope" value="Archaea"/>
</dbReference>
<dbReference type="Pfam" id="PF10102">
    <property type="entry name" value="DUF2341"/>
    <property type="match status" value="1"/>
</dbReference>
<keyword evidence="1" id="KW-0812">Transmembrane</keyword>
<feature type="domain" description="DUF2341" evidence="2">
    <location>
        <begin position="151"/>
        <end position="226"/>
    </location>
</feature>
<feature type="transmembrane region" description="Helical" evidence="1">
    <location>
        <begin position="12"/>
        <end position="34"/>
    </location>
</feature>